<gene>
    <name evidence="1" type="ORF">GCM10019016_009910</name>
</gene>
<proteinExistence type="predicted"/>
<organism evidence="1 2">
    <name type="scientific">Streptomyces prasinosporus</name>
    <dbReference type="NCBI Taxonomy" id="68256"/>
    <lineage>
        <taxon>Bacteria</taxon>
        <taxon>Bacillati</taxon>
        <taxon>Actinomycetota</taxon>
        <taxon>Actinomycetes</taxon>
        <taxon>Kitasatosporales</taxon>
        <taxon>Streptomycetaceae</taxon>
        <taxon>Streptomyces</taxon>
        <taxon>Streptomyces albogriseolus group</taxon>
    </lineage>
</organism>
<evidence type="ECO:0000313" key="1">
    <source>
        <dbReference type="EMBL" id="GAA3493892.1"/>
    </source>
</evidence>
<name>A0ABP6TG05_9ACTN</name>
<comment type="caution">
    <text evidence="1">The sequence shown here is derived from an EMBL/GenBank/DDBJ whole genome shotgun (WGS) entry which is preliminary data.</text>
</comment>
<dbReference type="Proteomes" id="UP001501455">
    <property type="component" value="Unassembled WGS sequence"/>
</dbReference>
<accession>A0ABP6TG05</accession>
<sequence>MAGLAGPDAEPGGEVGFAGAGRSQKDHVLLSGDEVQRPQMGDDFAFHRPLVVEIEVLQRLAGGESSCPDASLGAMGVTGSDLPLQACGQILLMAPALVASPLGEPGCRIAQGRGLQCLGQIDQFGADVAAGPGLVRAVLRAHYAAPSPVLSPPSITPKIRS</sequence>
<evidence type="ECO:0000313" key="2">
    <source>
        <dbReference type="Proteomes" id="UP001501455"/>
    </source>
</evidence>
<protein>
    <submittedName>
        <fullName evidence="1">Uncharacterized protein</fullName>
    </submittedName>
</protein>
<dbReference type="EMBL" id="BAAAXF010000014">
    <property type="protein sequence ID" value="GAA3493892.1"/>
    <property type="molecule type" value="Genomic_DNA"/>
</dbReference>
<reference evidence="2" key="1">
    <citation type="journal article" date="2019" name="Int. J. Syst. Evol. Microbiol.">
        <title>The Global Catalogue of Microorganisms (GCM) 10K type strain sequencing project: providing services to taxonomists for standard genome sequencing and annotation.</title>
        <authorList>
            <consortium name="The Broad Institute Genomics Platform"/>
            <consortium name="The Broad Institute Genome Sequencing Center for Infectious Disease"/>
            <person name="Wu L."/>
            <person name="Ma J."/>
        </authorList>
    </citation>
    <scope>NUCLEOTIDE SEQUENCE [LARGE SCALE GENOMIC DNA]</scope>
    <source>
        <strain evidence="2">JCM 4816</strain>
    </source>
</reference>
<keyword evidence="2" id="KW-1185">Reference proteome</keyword>